<dbReference type="EMBL" id="CAJVPV010003224">
    <property type="protein sequence ID" value="CAG8546589.1"/>
    <property type="molecule type" value="Genomic_DNA"/>
</dbReference>
<evidence type="ECO:0000313" key="2">
    <source>
        <dbReference type="EMBL" id="CAG8546589.1"/>
    </source>
</evidence>
<sequence length="329" mass="37610">MEDKETSPFSFSFQDFTSDSVASSSNALPNLGPSFYSETTEFGMGRNLPQSNVINGIMLNNATESSREPLPFIPNYLRNTPIDLNNRALGKSIIPLPSKWNRCDAGRDLRVRENGLGVEALIMMRRQPLERIIPFPSYLEFIILKLILYSVEKHRIGIGTKRYGLTLMPGWDRYSFGYHGDDGRTFHNGHRWETDPYGPLYATGDTIGCCVDFFNRSIFYTKNGINLGEVNILRGGYHGINLGGVNILQESFEFMKYDLYPVIGMKNEPVYVEANFGTRPFKFDIDYYAKKRFKEVGRDQLSHIASGLYPVDDYLSLLCQEFRLKNLEF</sequence>
<comment type="caution">
    <text evidence="2">The sequence shown here is derived from an EMBL/GenBank/DDBJ whole genome shotgun (WGS) entry which is preliminary data.</text>
</comment>
<reference evidence="2" key="1">
    <citation type="submission" date="2021-06" db="EMBL/GenBank/DDBJ databases">
        <authorList>
            <person name="Kallberg Y."/>
            <person name="Tangrot J."/>
            <person name="Rosling A."/>
        </authorList>
    </citation>
    <scope>NUCLEOTIDE SEQUENCE</scope>
    <source>
        <strain evidence="2">CL551</strain>
    </source>
</reference>
<gene>
    <name evidence="2" type="ORF">AMORRO_LOCUS5376</name>
</gene>
<dbReference type="InterPro" id="IPR013320">
    <property type="entry name" value="ConA-like_dom_sf"/>
</dbReference>
<evidence type="ECO:0000313" key="3">
    <source>
        <dbReference type="Proteomes" id="UP000789342"/>
    </source>
</evidence>
<feature type="domain" description="B30.2/SPRY" evidence="1">
    <location>
        <begin position="62"/>
        <end position="281"/>
    </location>
</feature>
<dbReference type="InterPro" id="IPR003877">
    <property type="entry name" value="SPRY_dom"/>
</dbReference>
<dbReference type="PROSITE" id="PS50188">
    <property type="entry name" value="B302_SPRY"/>
    <property type="match status" value="1"/>
</dbReference>
<dbReference type="Proteomes" id="UP000789342">
    <property type="component" value="Unassembled WGS sequence"/>
</dbReference>
<dbReference type="InterPro" id="IPR050618">
    <property type="entry name" value="Ubq-SigPath_Reg"/>
</dbReference>
<evidence type="ECO:0000259" key="1">
    <source>
        <dbReference type="PROSITE" id="PS50188"/>
    </source>
</evidence>
<dbReference type="PANTHER" id="PTHR12864">
    <property type="entry name" value="RAN BINDING PROTEIN 9-RELATED"/>
    <property type="match status" value="1"/>
</dbReference>
<proteinExistence type="predicted"/>
<accession>A0A9N9AZU0</accession>
<dbReference type="Pfam" id="PF00622">
    <property type="entry name" value="SPRY"/>
    <property type="match status" value="1"/>
</dbReference>
<keyword evidence="3" id="KW-1185">Reference proteome</keyword>
<dbReference type="AlphaFoldDB" id="A0A9N9AZU0"/>
<dbReference type="OrthoDB" id="25503at2759"/>
<dbReference type="SUPFAM" id="SSF49899">
    <property type="entry name" value="Concanavalin A-like lectins/glucanases"/>
    <property type="match status" value="1"/>
</dbReference>
<dbReference type="InterPro" id="IPR001870">
    <property type="entry name" value="B30.2/SPRY"/>
</dbReference>
<dbReference type="InterPro" id="IPR043136">
    <property type="entry name" value="B30.2/SPRY_sf"/>
</dbReference>
<dbReference type="Gene3D" id="2.60.120.920">
    <property type="match status" value="1"/>
</dbReference>
<organism evidence="2 3">
    <name type="scientific">Acaulospora morrowiae</name>
    <dbReference type="NCBI Taxonomy" id="94023"/>
    <lineage>
        <taxon>Eukaryota</taxon>
        <taxon>Fungi</taxon>
        <taxon>Fungi incertae sedis</taxon>
        <taxon>Mucoromycota</taxon>
        <taxon>Glomeromycotina</taxon>
        <taxon>Glomeromycetes</taxon>
        <taxon>Diversisporales</taxon>
        <taxon>Acaulosporaceae</taxon>
        <taxon>Acaulospora</taxon>
    </lineage>
</organism>
<protein>
    <submittedName>
        <fullName evidence="2">15617_t:CDS:1</fullName>
    </submittedName>
</protein>
<dbReference type="SMART" id="SM00449">
    <property type="entry name" value="SPRY"/>
    <property type="match status" value="1"/>
</dbReference>
<name>A0A9N9AZU0_9GLOM</name>